<accession>F4HBV5</accession>
<dbReference type="HOGENOM" id="CLU_3153197_0_0_6"/>
<sequence length="48" mass="5751">MGLKNAHLPFFRCFSQSSLIKFGNEFAKKSFCLKFQQFKMKKKTLFLR</sequence>
<dbReference type="AlphaFoldDB" id="F4HBV5"/>
<dbReference type="EMBL" id="CP002667">
    <property type="protein sequence ID" value="AEC17593.1"/>
    <property type="molecule type" value="Genomic_DNA"/>
</dbReference>
<evidence type="ECO:0000313" key="1">
    <source>
        <dbReference type="EMBL" id="AEC17593.1"/>
    </source>
</evidence>
<dbReference type="KEGG" id="gan:UMN179_01576"/>
<proteinExistence type="predicted"/>
<protein>
    <submittedName>
        <fullName evidence="1">Uncharacterized protein</fullName>
    </submittedName>
</protein>
<gene>
    <name evidence="1" type="ordered locus">UMN179_01576</name>
</gene>
<dbReference type="Proteomes" id="UP000006908">
    <property type="component" value="Chromosome"/>
</dbReference>
<name>F4HBV5_GALAU</name>
<dbReference type="STRING" id="1005058.UMN179_01576"/>
<evidence type="ECO:0000313" key="2">
    <source>
        <dbReference type="Proteomes" id="UP000006908"/>
    </source>
</evidence>
<reference evidence="1 2" key="1">
    <citation type="journal article" date="2011" name="J. Bacteriol.">
        <title>Complete genome sequence of Gallibacterium anatis strain UMN179, isolated from a laying hen with peritonitis.</title>
        <authorList>
            <person name="Johnson T.J."/>
            <person name="Fernandez-Alarcon C."/>
            <person name="Bojesen A.M."/>
            <person name="Nolan L.K."/>
            <person name="Trampel D.W."/>
            <person name="Seemann T."/>
        </authorList>
    </citation>
    <scope>NUCLEOTIDE SEQUENCE [LARGE SCALE GENOMIC DNA]</scope>
    <source>
        <strain evidence="1 2">UMN179</strain>
    </source>
</reference>
<organism evidence="1 2">
    <name type="scientific">Gallibacterium anatis (strain UMN179)</name>
    <name type="common">Pasteurella anatis</name>
    <dbReference type="NCBI Taxonomy" id="1005058"/>
    <lineage>
        <taxon>Bacteria</taxon>
        <taxon>Pseudomonadati</taxon>
        <taxon>Pseudomonadota</taxon>
        <taxon>Gammaproteobacteria</taxon>
        <taxon>Pasteurellales</taxon>
        <taxon>Pasteurellaceae</taxon>
        <taxon>Gallibacterium</taxon>
    </lineage>
</organism>